<reference evidence="2" key="1">
    <citation type="submission" date="2022-11" db="UniProtKB">
        <authorList>
            <consortium name="WormBaseParasite"/>
        </authorList>
    </citation>
    <scope>IDENTIFICATION</scope>
</reference>
<keyword evidence="1" id="KW-1185">Reference proteome</keyword>
<evidence type="ECO:0000313" key="2">
    <source>
        <dbReference type="WBParaSite" id="nRc.2.0.1.t38715-RA"/>
    </source>
</evidence>
<protein>
    <submittedName>
        <fullName evidence="2">Uncharacterized protein</fullName>
    </submittedName>
</protein>
<dbReference type="AlphaFoldDB" id="A0A915KIQ6"/>
<proteinExistence type="predicted"/>
<sequence>MTTDHSNDHWSLAPSIDQKYWEFNKSRCHLSAVEHSVAQVSLKAWTKLIKTFDESFKYNKGGKVSAQTACN</sequence>
<dbReference type="WBParaSite" id="nRc.2.0.1.t38715-RA">
    <property type="protein sequence ID" value="nRc.2.0.1.t38715-RA"/>
    <property type="gene ID" value="nRc.2.0.1.g38715"/>
</dbReference>
<organism evidence="1 2">
    <name type="scientific">Romanomermis culicivorax</name>
    <name type="common">Nematode worm</name>
    <dbReference type="NCBI Taxonomy" id="13658"/>
    <lineage>
        <taxon>Eukaryota</taxon>
        <taxon>Metazoa</taxon>
        <taxon>Ecdysozoa</taxon>
        <taxon>Nematoda</taxon>
        <taxon>Enoplea</taxon>
        <taxon>Dorylaimia</taxon>
        <taxon>Mermithida</taxon>
        <taxon>Mermithoidea</taxon>
        <taxon>Mermithidae</taxon>
        <taxon>Romanomermis</taxon>
    </lineage>
</organism>
<name>A0A915KIQ6_ROMCU</name>
<accession>A0A915KIQ6</accession>
<dbReference type="Proteomes" id="UP000887565">
    <property type="component" value="Unplaced"/>
</dbReference>
<evidence type="ECO:0000313" key="1">
    <source>
        <dbReference type="Proteomes" id="UP000887565"/>
    </source>
</evidence>